<organism evidence="4 5">
    <name type="scientific">Tolypocladium capitatum</name>
    <dbReference type="NCBI Taxonomy" id="45235"/>
    <lineage>
        <taxon>Eukaryota</taxon>
        <taxon>Fungi</taxon>
        <taxon>Dikarya</taxon>
        <taxon>Ascomycota</taxon>
        <taxon>Pezizomycotina</taxon>
        <taxon>Sordariomycetes</taxon>
        <taxon>Hypocreomycetidae</taxon>
        <taxon>Hypocreales</taxon>
        <taxon>Ophiocordycipitaceae</taxon>
        <taxon>Tolypocladium</taxon>
    </lineage>
</organism>
<dbReference type="PANTHER" id="PTHR31836:SF28">
    <property type="entry name" value="SRCR DOMAIN-CONTAINING PROTEIN-RELATED"/>
    <property type="match status" value="1"/>
</dbReference>
<dbReference type="InterPro" id="IPR009009">
    <property type="entry name" value="RlpA-like_DPBB"/>
</dbReference>
<protein>
    <submittedName>
        <fullName evidence="4">Papain inhibitor</fullName>
    </submittedName>
</protein>
<evidence type="ECO:0000259" key="3">
    <source>
        <dbReference type="Pfam" id="PF03330"/>
    </source>
</evidence>
<reference evidence="4 5" key="1">
    <citation type="submission" date="2017-08" db="EMBL/GenBank/DDBJ databases">
        <title>Harnessing the power of phylogenomics to disentangle the directionality and signatures of interkingdom host jumping in the parasitic fungal genus Tolypocladium.</title>
        <authorList>
            <person name="Quandt C.A."/>
            <person name="Patterson W."/>
            <person name="Spatafora J.W."/>
        </authorList>
    </citation>
    <scope>NUCLEOTIDE SEQUENCE [LARGE SCALE GENOMIC DNA]</scope>
    <source>
        <strain evidence="4 5">CBS 113982</strain>
    </source>
</reference>
<evidence type="ECO:0000256" key="2">
    <source>
        <dbReference type="SAM" id="SignalP"/>
    </source>
</evidence>
<dbReference type="PANTHER" id="PTHR31836">
    <property type="match status" value="1"/>
</dbReference>
<feature type="chain" id="PRO_5014474606" evidence="2">
    <location>
        <begin position="21"/>
        <end position="131"/>
    </location>
</feature>
<feature type="signal peptide" evidence="2">
    <location>
        <begin position="1"/>
        <end position="20"/>
    </location>
</feature>
<dbReference type="OrthoDB" id="406505at2759"/>
<evidence type="ECO:0000313" key="5">
    <source>
        <dbReference type="Proteomes" id="UP000236621"/>
    </source>
</evidence>
<dbReference type="Pfam" id="PF03330">
    <property type="entry name" value="DPBB_1"/>
    <property type="match status" value="1"/>
</dbReference>
<feature type="domain" description="RlpA-like protein double-psi beta-barrel" evidence="3">
    <location>
        <begin position="71"/>
        <end position="124"/>
    </location>
</feature>
<dbReference type="InterPro" id="IPR051477">
    <property type="entry name" value="Expansin_CellWall"/>
</dbReference>
<dbReference type="InterPro" id="IPR036908">
    <property type="entry name" value="RlpA-like_sf"/>
</dbReference>
<keyword evidence="1 2" id="KW-0732">Signal</keyword>
<dbReference type="Gene3D" id="2.40.40.10">
    <property type="entry name" value="RlpA-like domain"/>
    <property type="match status" value="1"/>
</dbReference>
<evidence type="ECO:0000256" key="1">
    <source>
        <dbReference type="ARBA" id="ARBA00022729"/>
    </source>
</evidence>
<keyword evidence="5" id="KW-1185">Reference proteome</keyword>
<sequence>MVAFITALAALSAIFSTAIAAPAQDDSTHALETRANRGRITHYNPGVGFGACGWRNSDAEFVVAVGHALYDAQHPCNRKIRVSYQGRSAVVRVVDRCGGCGYNDIDLSPAAFRNVIGNLDIGVVTTTWEWV</sequence>
<evidence type="ECO:0000313" key="4">
    <source>
        <dbReference type="EMBL" id="PNY24378.1"/>
    </source>
</evidence>
<gene>
    <name evidence="4" type="ORF">TCAP_05684</name>
</gene>
<dbReference type="AlphaFoldDB" id="A0A2K3QA05"/>
<name>A0A2K3QA05_9HYPO</name>
<dbReference type="Proteomes" id="UP000236621">
    <property type="component" value="Unassembled WGS sequence"/>
</dbReference>
<dbReference type="EMBL" id="NRSZ01000900">
    <property type="protein sequence ID" value="PNY24378.1"/>
    <property type="molecule type" value="Genomic_DNA"/>
</dbReference>
<accession>A0A2K3QA05</accession>
<dbReference type="STRING" id="45235.A0A2K3QA05"/>
<dbReference type="SUPFAM" id="SSF50685">
    <property type="entry name" value="Barwin-like endoglucanases"/>
    <property type="match status" value="1"/>
</dbReference>
<comment type="caution">
    <text evidence="4">The sequence shown here is derived from an EMBL/GenBank/DDBJ whole genome shotgun (WGS) entry which is preliminary data.</text>
</comment>
<dbReference type="CDD" id="cd22191">
    <property type="entry name" value="DPBB_RlpA_EXP_N-like"/>
    <property type="match status" value="1"/>
</dbReference>
<proteinExistence type="predicted"/>